<evidence type="ECO:0000313" key="2">
    <source>
        <dbReference type="EMBL" id="KAK2107195.1"/>
    </source>
</evidence>
<dbReference type="Proteomes" id="UP001266305">
    <property type="component" value="Unassembled WGS sequence"/>
</dbReference>
<sequence length="204" mass="22544">MSNYHKDYSPKIQKLLGLLNPNVCQYLGYLANVTIQLPPLPTVCVCTLEGEPGKQRQGERNLMRGPRGANAFSPKSPRYRMNQFPSSSPPPQDAEGHSEAKSGRGGPRALFEVTLETGCRVQECAGLSEAGKRSPAARSVRSELTRGLRGSRRTIPAADAHSQVMMMSDNAKDRAARSWKKRGSVSSFSNHEFRRKELHGHIKE</sequence>
<feature type="region of interest" description="Disordered" evidence="1">
    <location>
        <begin position="52"/>
        <end position="107"/>
    </location>
</feature>
<keyword evidence="3" id="KW-1185">Reference proteome</keyword>
<reference evidence="2 3" key="1">
    <citation type="submission" date="2023-05" db="EMBL/GenBank/DDBJ databases">
        <title>B98-5 Cell Line De Novo Hybrid Assembly: An Optical Mapping Approach.</title>
        <authorList>
            <person name="Kananen K."/>
            <person name="Auerbach J.A."/>
            <person name="Kautto E."/>
            <person name="Blachly J.S."/>
        </authorList>
    </citation>
    <scope>NUCLEOTIDE SEQUENCE [LARGE SCALE GENOMIC DNA]</scope>
    <source>
        <strain evidence="2">B95-8</strain>
        <tissue evidence="2">Cell line</tissue>
    </source>
</reference>
<gene>
    <name evidence="2" type="ORF">P7K49_016709</name>
</gene>
<accession>A0ABQ9VCV8</accession>
<name>A0ABQ9VCV8_SAGOE</name>
<proteinExistence type="predicted"/>
<protein>
    <submittedName>
        <fullName evidence="2">Uncharacterized protein</fullName>
    </submittedName>
</protein>
<organism evidence="2 3">
    <name type="scientific">Saguinus oedipus</name>
    <name type="common">Cotton-top tamarin</name>
    <name type="synonym">Oedipomidas oedipus</name>
    <dbReference type="NCBI Taxonomy" id="9490"/>
    <lineage>
        <taxon>Eukaryota</taxon>
        <taxon>Metazoa</taxon>
        <taxon>Chordata</taxon>
        <taxon>Craniata</taxon>
        <taxon>Vertebrata</taxon>
        <taxon>Euteleostomi</taxon>
        <taxon>Mammalia</taxon>
        <taxon>Eutheria</taxon>
        <taxon>Euarchontoglires</taxon>
        <taxon>Primates</taxon>
        <taxon>Haplorrhini</taxon>
        <taxon>Platyrrhini</taxon>
        <taxon>Cebidae</taxon>
        <taxon>Callitrichinae</taxon>
        <taxon>Saguinus</taxon>
    </lineage>
</organism>
<feature type="compositionally biased region" description="Basic and acidic residues" evidence="1">
    <location>
        <begin position="191"/>
        <end position="204"/>
    </location>
</feature>
<evidence type="ECO:0000256" key="1">
    <source>
        <dbReference type="SAM" id="MobiDB-lite"/>
    </source>
</evidence>
<evidence type="ECO:0000313" key="3">
    <source>
        <dbReference type="Proteomes" id="UP001266305"/>
    </source>
</evidence>
<dbReference type="EMBL" id="JASSZA010000007">
    <property type="protein sequence ID" value="KAK2107195.1"/>
    <property type="molecule type" value="Genomic_DNA"/>
</dbReference>
<comment type="caution">
    <text evidence="2">The sequence shown here is derived from an EMBL/GenBank/DDBJ whole genome shotgun (WGS) entry which is preliminary data.</text>
</comment>
<feature type="region of interest" description="Disordered" evidence="1">
    <location>
        <begin position="127"/>
        <end position="204"/>
    </location>
</feature>
<feature type="compositionally biased region" description="Basic and acidic residues" evidence="1">
    <location>
        <begin position="52"/>
        <end position="62"/>
    </location>
</feature>